<feature type="transmembrane region" description="Helical" evidence="2">
    <location>
        <begin position="1639"/>
        <end position="1660"/>
    </location>
</feature>
<feature type="compositionally biased region" description="Basic and acidic residues" evidence="1">
    <location>
        <begin position="2133"/>
        <end position="2144"/>
    </location>
</feature>
<gene>
    <name evidence="4" type="ORF">HYH03_011364</name>
</gene>
<keyword evidence="2" id="KW-0812">Transmembrane</keyword>
<keyword evidence="2" id="KW-1133">Transmembrane helix</keyword>
<feature type="compositionally biased region" description="Basic and acidic residues" evidence="1">
    <location>
        <begin position="935"/>
        <end position="945"/>
    </location>
</feature>
<sequence length="2144" mass="224944">MGESSRRVEDRQLRSLGMQFSLRAASRWLAILLVVALPGVQQALAQQQPLTAAAGVPGADGTVLSTANSSLGLTQPLVNYTRLLLDQGLAALGQAVLVPNRLFRSRRCQVVYLANPDWARMLVGVQFVDGSMGACGGGGGAGGQQRQAAVAYVDGFRLPRWAEAAAGDVALSSTGGAWSAVVQSPEGGSATASAANRRSLVTLGNTSFTVTRSTFDSVYREVRTQALATQEFLTRGGDDPRPEPDGELAAPRKVSRLFAGSVAEQSDYSRGELVEAQRRASKAGGIQPNVAILTDRARIYTAPEADCLAALGAAKQPPYAAAPPPGAAAGSFGPAGAKGLTVADAPSCYVTQAVVYIYNPCVDANATDSSAPEDYSLNPDPLPTNASTTPATSVNATSNATAPVNASVNAIPAAGNLTQLLLGGLQARASAQGLNTSDGYVLVTVTYTPYDNCVHRGVDSLADVCTQIMIFCALAFGWLALFLLLPSLYRLFLEFPARLLVHGLRQLFGRDDRKLKPMKPGLHSHKSHLGLRPTGRLGRALGPLLRLRKHMLYAVATVHSSDGQSRMLQVSVLSNVALSVGMAVYAPRTDPPLDHFVPKLALQIARGPDAAAALLYFIDIVLFSCLMGTLGYLSMLANYNTPVNQYYRVQVAVSAFFMGLQDLLVVLQITSVLAQWTNLHGPWPLLPLVVFQLANLMVANVWQGVIFVRRHNVANRNLYAAFMANRADRSRAEAEERADAKAAAKTRRLEAQARLAADQDSDEDDEYDMYGDGGGGRWSAGGGAGGGGLVGANGVLVELAEDGSVRPRPNGDKAEGERAGFINFRRHRLRTAKQQKGAPGEGEEEEGQAGDPRELLEEGGTGRGKSAGAGAVPSRQLLHSEEEEQEEEEEPEPPRRHSRGGRQAGRRRAAAGPDLDLDLDLDPGDLAPALAPAASEDRPRRRLLDDGPGPVGEGREVPYTSLTNGWGVHGSDESVEGGVGARHKRPQRRLFGDGDERSASISGAPTASIGGGWASAGPGVTVDPGSTRSPRSHYAPGGLPRDAEANGDVSVRRLLAADAAADDDDGYGNSVPYHKRPYVGRAGSGVNGTAAAHEGELARAGSRDSAKPYAAKKAAGRDPAPADGPTKPRPAPGRSSKPQLPQPRSAAAASAAAPRPPRRELIHASSRGADSSGWGDGSDGGSSDAGPGGLRAVVLWPVTFCQRMWRGLRESPDFRYPAWLIAALLVSGYMLIFQYARALQWSTSIGNCMLDPAECAADNLGRYVRFAAHLFSRDQQTRLRDAIQSLAGTRGDVQDMLASAVLGSNSTNSSANATADSPGFLSSITANLTALLNNITARASADVSRDLNYTALVAGAVEGTAQGAPDSAGSAALRDDPDLRAALEAQLSAAVDQALRERLGSLASLARDANRTASAAALSANSTALRAQAYAFLNGTLDTLYSALNTSSGFLNKALEVQGDIVAWQEGLHNRFVWSSALGFTLGLGLGLSTLVQTAVSFRRAVRQARRARFARRIFAGGSFAGPLARAEDRDPLLGGHGGAGESSLVAHRARATSISLVMFFFGVLMSTAVIQLYMVGVLLTTILAIGTHPWTWNYFIPNFWLYILAIAMVFVLNKYVLIGYVGNAFLSNGHHIYRPAAWLAFISIMSITNLAIGMLLAVYRIVLLLLTTVVALGKLEVSIFMEVFAWLDLPHQTFLAGLHMHEAIANFADPIYLPGPRGRAHRRWRKLRDIVRKLSPEELRLLATLGRPKEVQTMLDDVMVGMQVNKALAAASLTLPPPPPQPPGRPSGLATSSAPHGARGLSTSGASGPSGAAAAAGAGAGAGAGGGGGKPPLGPSRLAMASRGLAAASAPFPAEGSVRGGMEASQPARSRLANGSTAPGKAQAPEPRPSPAQLQLTTQRSDSLRRAGSYRASGRSGSGSETAVGGEQSRIMYGNGLAALPKRGSSSRHRVEPAAAEEEEAGEGGGWEEDEDGEEEEVREATGRGQQRTHRGRGGGDGAFGPHEEEEEEEEGYGEEGEEDLEAGRRARQNRTSSRQREGRDRDRRGPEPEPLPGRSSQGGGGRGRHSRAAEAGGGGGSGAEPGAAAGDSQYAQRSGQGAAEGGRRGGGGGGGRQQGAEARRAAAPAPAPVRRLYEHVDAGDDV</sequence>
<keyword evidence="5" id="KW-1185">Reference proteome</keyword>
<evidence type="ECO:0000313" key="4">
    <source>
        <dbReference type="EMBL" id="KAG2490240.1"/>
    </source>
</evidence>
<feature type="chain" id="PRO_5032883576" evidence="3">
    <location>
        <begin position="46"/>
        <end position="2144"/>
    </location>
</feature>
<feature type="transmembrane region" description="Helical" evidence="2">
    <location>
        <begin position="1600"/>
        <end position="1627"/>
    </location>
</feature>
<evidence type="ECO:0000256" key="2">
    <source>
        <dbReference type="SAM" id="Phobius"/>
    </source>
</evidence>
<evidence type="ECO:0000256" key="1">
    <source>
        <dbReference type="SAM" id="MobiDB-lite"/>
    </source>
</evidence>
<feature type="compositionally biased region" description="Basic and acidic residues" evidence="1">
    <location>
        <begin position="803"/>
        <end position="818"/>
    </location>
</feature>
<feature type="compositionally biased region" description="Low complexity" evidence="1">
    <location>
        <begin position="383"/>
        <end position="396"/>
    </location>
</feature>
<dbReference type="Proteomes" id="UP000612055">
    <property type="component" value="Unassembled WGS sequence"/>
</dbReference>
<feature type="signal peptide" evidence="3">
    <location>
        <begin position="1"/>
        <end position="45"/>
    </location>
</feature>
<feature type="transmembrane region" description="Helical" evidence="2">
    <location>
        <begin position="685"/>
        <end position="708"/>
    </location>
</feature>
<feature type="compositionally biased region" description="Polar residues" evidence="1">
    <location>
        <begin position="1893"/>
        <end position="1902"/>
    </location>
</feature>
<feature type="region of interest" description="Disordered" evidence="1">
    <location>
        <begin position="232"/>
        <end position="251"/>
    </location>
</feature>
<feature type="compositionally biased region" description="Basic residues" evidence="1">
    <location>
        <begin position="896"/>
        <end position="909"/>
    </location>
</feature>
<feature type="compositionally biased region" description="Acidic residues" evidence="1">
    <location>
        <begin position="881"/>
        <end position="891"/>
    </location>
</feature>
<comment type="caution">
    <text evidence="4">The sequence shown here is derived from an EMBL/GenBank/DDBJ whole genome shotgun (WGS) entry which is preliminary data.</text>
</comment>
<feature type="compositionally biased region" description="Low complexity" evidence="1">
    <location>
        <begin position="1164"/>
        <end position="1173"/>
    </location>
</feature>
<feature type="transmembrane region" description="Helical" evidence="2">
    <location>
        <begin position="468"/>
        <end position="489"/>
    </location>
</feature>
<feature type="compositionally biased region" description="Low complexity" evidence="1">
    <location>
        <begin position="1143"/>
        <end position="1153"/>
    </location>
</feature>
<feature type="compositionally biased region" description="Pro residues" evidence="1">
    <location>
        <begin position="1776"/>
        <end position="1786"/>
    </location>
</feature>
<proteinExistence type="predicted"/>
<feature type="compositionally biased region" description="Low complexity" evidence="1">
    <location>
        <begin position="924"/>
        <end position="934"/>
    </location>
</feature>
<feature type="region of interest" description="Disordered" evidence="1">
    <location>
        <begin position="751"/>
        <end position="774"/>
    </location>
</feature>
<feature type="region of interest" description="Disordered" evidence="1">
    <location>
        <begin position="368"/>
        <end position="396"/>
    </location>
</feature>
<protein>
    <submittedName>
        <fullName evidence="4">Uncharacterized protein</fullName>
    </submittedName>
</protein>
<evidence type="ECO:0000313" key="5">
    <source>
        <dbReference type="Proteomes" id="UP000612055"/>
    </source>
</evidence>
<organism evidence="4 5">
    <name type="scientific">Edaphochlamys debaryana</name>
    <dbReference type="NCBI Taxonomy" id="47281"/>
    <lineage>
        <taxon>Eukaryota</taxon>
        <taxon>Viridiplantae</taxon>
        <taxon>Chlorophyta</taxon>
        <taxon>core chlorophytes</taxon>
        <taxon>Chlorophyceae</taxon>
        <taxon>CS clade</taxon>
        <taxon>Chlamydomonadales</taxon>
        <taxon>Chlamydomonadales incertae sedis</taxon>
        <taxon>Edaphochlamys</taxon>
    </lineage>
</organism>
<reference evidence="4" key="1">
    <citation type="journal article" date="2020" name="bioRxiv">
        <title>Comparative genomics of Chlamydomonas.</title>
        <authorList>
            <person name="Craig R.J."/>
            <person name="Hasan A.R."/>
            <person name="Ness R.W."/>
            <person name="Keightley P.D."/>
        </authorList>
    </citation>
    <scope>NUCLEOTIDE SEQUENCE</scope>
    <source>
        <strain evidence="4">CCAP 11/70</strain>
    </source>
</reference>
<feature type="compositionally biased region" description="Low complexity" evidence="1">
    <location>
        <begin position="1907"/>
        <end position="1921"/>
    </location>
</feature>
<feature type="transmembrane region" description="Helical" evidence="2">
    <location>
        <begin position="1557"/>
        <end position="1588"/>
    </location>
</feature>
<keyword evidence="2" id="KW-0472">Membrane</keyword>
<feature type="compositionally biased region" description="Gly residues" evidence="1">
    <location>
        <begin position="1819"/>
        <end position="1832"/>
    </location>
</feature>
<feature type="compositionally biased region" description="Acidic residues" evidence="1">
    <location>
        <begin position="1956"/>
        <end position="1979"/>
    </location>
</feature>
<feature type="transmembrane region" description="Helical" evidence="2">
    <location>
        <begin position="651"/>
        <end position="673"/>
    </location>
</feature>
<name>A0A836BVA3_9CHLO</name>
<dbReference type="EMBL" id="JAEHOE010000064">
    <property type="protein sequence ID" value="KAG2490240.1"/>
    <property type="molecule type" value="Genomic_DNA"/>
</dbReference>
<feature type="compositionally biased region" description="Basic and acidic residues" evidence="1">
    <location>
        <begin position="2036"/>
        <end position="2049"/>
    </location>
</feature>
<feature type="compositionally biased region" description="Basic residues" evidence="1">
    <location>
        <begin position="824"/>
        <end position="833"/>
    </location>
</feature>
<accession>A0A836BVA3</accession>
<feature type="compositionally biased region" description="Basic and acidic residues" evidence="1">
    <location>
        <begin position="1093"/>
        <end position="1106"/>
    </location>
</feature>
<feature type="region of interest" description="Disordered" evidence="1">
    <location>
        <begin position="1773"/>
        <end position="1838"/>
    </location>
</feature>
<feature type="region of interest" description="Disordered" evidence="1">
    <location>
        <begin position="801"/>
        <end position="1046"/>
    </location>
</feature>
<feature type="compositionally biased region" description="Acidic residues" evidence="1">
    <location>
        <begin position="2005"/>
        <end position="2022"/>
    </location>
</feature>
<feature type="compositionally biased region" description="Acidic residues" evidence="1">
    <location>
        <begin position="759"/>
        <end position="769"/>
    </location>
</feature>
<feature type="transmembrane region" description="Helical" evidence="2">
    <location>
        <begin position="614"/>
        <end position="639"/>
    </location>
</feature>
<feature type="compositionally biased region" description="Low complexity" evidence="1">
    <location>
        <begin position="1805"/>
        <end position="1818"/>
    </location>
</feature>
<feature type="region of interest" description="Disordered" evidence="1">
    <location>
        <begin position="1852"/>
        <end position="2144"/>
    </location>
</feature>
<feature type="compositionally biased region" description="Low complexity" evidence="1">
    <location>
        <begin position="1111"/>
        <end position="1124"/>
    </location>
</feature>
<evidence type="ECO:0000256" key="3">
    <source>
        <dbReference type="SAM" id="SignalP"/>
    </source>
</evidence>
<feature type="region of interest" description="Disordered" evidence="1">
    <location>
        <begin position="1059"/>
        <end position="1186"/>
    </location>
</feature>
<dbReference type="OrthoDB" id="551813at2759"/>
<feature type="compositionally biased region" description="Gly residues" evidence="1">
    <location>
        <begin position="2100"/>
        <end position="2115"/>
    </location>
</feature>
<keyword evidence="3" id="KW-0732">Signal</keyword>